<accession>A0ABM3RNC6</accession>
<dbReference type="Pfam" id="PF06749">
    <property type="entry name" value="DUF1218"/>
    <property type="match status" value="1"/>
</dbReference>
<reference evidence="9" key="2">
    <citation type="submission" date="2025-08" db="UniProtKB">
        <authorList>
            <consortium name="RefSeq"/>
        </authorList>
    </citation>
    <scope>IDENTIFICATION</scope>
    <source>
        <tissue evidence="9">Leaf</tissue>
    </source>
</reference>
<reference evidence="8" key="1">
    <citation type="journal article" date="2021" name="Nat. Commun.">
        <title>Genomic analyses provide insights into spinach domestication and the genetic basis of agronomic traits.</title>
        <authorList>
            <person name="Cai X."/>
            <person name="Sun X."/>
            <person name="Xu C."/>
            <person name="Sun H."/>
            <person name="Wang X."/>
            <person name="Ge C."/>
            <person name="Zhang Z."/>
            <person name="Wang Q."/>
            <person name="Fei Z."/>
            <person name="Jiao C."/>
            <person name="Wang Q."/>
        </authorList>
    </citation>
    <scope>NUCLEOTIDE SEQUENCE [LARGE SCALE GENOMIC DNA]</scope>
    <source>
        <strain evidence="8">cv. Varoflay</strain>
    </source>
</reference>
<evidence type="ECO:0000313" key="8">
    <source>
        <dbReference type="Proteomes" id="UP000813463"/>
    </source>
</evidence>
<evidence type="ECO:0000256" key="2">
    <source>
        <dbReference type="ARBA" id="ARBA00022692"/>
    </source>
</evidence>
<keyword evidence="3" id="KW-0732">Signal</keyword>
<keyword evidence="4 7" id="KW-1133">Transmembrane helix</keyword>
<feature type="transmembrane region" description="Helical" evidence="7">
    <location>
        <begin position="49"/>
        <end position="75"/>
    </location>
</feature>
<dbReference type="Proteomes" id="UP000813463">
    <property type="component" value="Chromosome 3"/>
</dbReference>
<feature type="transmembrane region" description="Helical" evidence="7">
    <location>
        <begin position="87"/>
        <end position="116"/>
    </location>
</feature>
<dbReference type="PANTHER" id="PTHR31769">
    <property type="entry name" value="OS07G0462200 PROTEIN-RELATED"/>
    <property type="match status" value="1"/>
</dbReference>
<evidence type="ECO:0000256" key="3">
    <source>
        <dbReference type="ARBA" id="ARBA00022729"/>
    </source>
</evidence>
<gene>
    <name evidence="9" type="primary">LOC130470638</name>
</gene>
<dbReference type="InterPro" id="IPR009606">
    <property type="entry name" value="DEAL/Modifying_wall_lignin1/2"/>
</dbReference>
<evidence type="ECO:0000256" key="4">
    <source>
        <dbReference type="ARBA" id="ARBA00022989"/>
    </source>
</evidence>
<organism evidence="8 9">
    <name type="scientific">Spinacia oleracea</name>
    <name type="common">Spinach</name>
    <dbReference type="NCBI Taxonomy" id="3562"/>
    <lineage>
        <taxon>Eukaryota</taxon>
        <taxon>Viridiplantae</taxon>
        <taxon>Streptophyta</taxon>
        <taxon>Embryophyta</taxon>
        <taxon>Tracheophyta</taxon>
        <taxon>Spermatophyta</taxon>
        <taxon>Magnoliopsida</taxon>
        <taxon>eudicotyledons</taxon>
        <taxon>Gunneridae</taxon>
        <taxon>Pentapetalae</taxon>
        <taxon>Caryophyllales</taxon>
        <taxon>Chenopodiaceae</taxon>
        <taxon>Chenopodioideae</taxon>
        <taxon>Anserineae</taxon>
        <taxon>Spinacia</taxon>
    </lineage>
</organism>
<comment type="subcellular location">
    <subcellularLocation>
        <location evidence="1">Endomembrane system</location>
        <topology evidence="1">Multi-pass membrane protein</topology>
    </subcellularLocation>
</comment>
<evidence type="ECO:0000256" key="6">
    <source>
        <dbReference type="ARBA" id="ARBA00029467"/>
    </source>
</evidence>
<dbReference type="GeneID" id="130470638"/>
<name>A0ABM3RNC6_SPIOL</name>
<keyword evidence="8" id="KW-1185">Reference proteome</keyword>
<evidence type="ECO:0000313" key="9">
    <source>
        <dbReference type="RefSeq" id="XP_056697121.1"/>
    </source>
</evidence>
<sequence>MSEFNYWVPLRALLLGLLAIALSFIAYARRVRASEVHNVNGICTYPNGSAWYFGLMAAIALLASQLAICVGMKCFCCNRNVHFTKKCIAVISMIFFVLSWIAFVIAFTGLIITAIVNNHDFLVDLVIGQSSPMDIGLGSS</sequence>
<proteinExistence type="inferred from homology"/>
<evidence type="ECO:0000256" key="5">
    <source>
        <dbReference type="ARBA" id="ARBA00023136"/>
    </source>
</evidence>
<evidence type="ECO:0000256" key="7">
    <source>
        <dbReference type="SAM" id="Phobius"/>
    </source>
</evidence>
<dbReference type="RefSeq" id="XP_056697121.1">
    <property type="nucleotide sequence ID" value="XM_056841143.1"/>
</dbReference>
<dbReference type="InterPro" id="IPR052222">
    <property type="entry name" value="DESIGUAL"/>
</dbReference>
<evidence type="ECO:0000256" key="1">
    <source>
        <dbReference type="ARBA" id="ARBA00004127"/>
    </source>
</evidence>
<protein>
    <submittedName>
        <fullName evidence="9">Uncharacterized protein</fullName>
    </submittedName>
</protein>
<keyword evidence="5 7" id="KW-0472">Membrane</keyword>
<keyword evidence="2 7" id="KW-0812">Transmembrane</keyword>
<comment type="similarity">
    <text evidence="6">Belongs to the DESIGUAL family.</text>
</comment>